<proteinExistence type="predicted"/>
<dbReference type="RefSeq" id="WP_317627351.1">
    <property type="nucleotide sequence ID" value="NZ_JANFFA010000005.1"/>
</dbReference>
<gene>
    <name evidence="2" type="ORF">NOI20_16555</name>
</gene>
<accession>A0AAJ1U9E1</accession>
<evidence type="ECO:0000313" key="3">
    <source>
        <dbReference type="Proteomes" id="UP001227162"/>
    </source>
</evidence>
<dbReference type="AlphaFoldDB" id="A0AAJ1U9E1"/>
<dbReference type="EMBL" id="JANFFA010000005">
    <property type="protein sequence ID" value="MDQ2095731.1"/>
    <property type="molecule type" value="Genomic_DNA"/>
</dbReference>
<comment type="caution">
    <text evidence="2">The sequence shown here is derived from an EMBL/GenBank/DDBJ whole genome shotgun (WGS) entry which is preliminary data.</text>
</comment>
<dbReference type="PANTHER" id="PTHR33840">
    <property type="match status" value="1"/>
</dbReference>
<reference evidence="2" key="2">
    <citation type="submission" date="2023-04" db="EMBL/GenBank/DDBJ databases">
        <title>'Rhodoalgimonas zhirmunskyi' gen. nov., isolated from a red alga.</title>
        <authorList>
            <person name="Nedashkovskaya O.I."/>
            <person name="Otstavnykh N.Y."/>
            <person name="Bystritskaya E.P."/>
            <person name="Balabanova L.A."/>
            <person name="Isaeva M.P."/>
        </authorList>
    </citation>
    <scope>NUCLEOTIDE SEQUENCE</scope>
    <source>
        <strain evidence="2">10Alg 79</strain>
    </source>
</reference>
<evidence type="ECO:0000313" key="2">
    <source>
        <dbReference type="EMBL" id="MDQ2095731.1"/>
    </source>
</evidence>
<dbReference type="PANTHER" id="PTHR33840:SF1">
    <property type="entry name" value="TLE1 PHOSPHOLIPASE DOMAIN-CONTAINING PROTEIN"/>
    <property type="match status" value="1"/>
</dbReference>
<evidence type="ECO:0000259" key="1">
    <source>
        <dbReference type="Pfam" id="PF09994"/>
    </source>
</evidence>
<keyword evidence="3" id="KW-1185">Reference proteome</keyword>
<name>A0AAJ1U9E1_9RHOB</name>
<protein>
    <submittedName>
        <fullName evidence="2">DUF2235 domain-containing protein</fullName>
    </submittedName>
</protein>
<dbReference type="Pfam" id="PF09994">
    <property type="entry name" value="T6SS_Tle1-like_cat"/>
    <property type="match status" value="1"/>
</dbReference>
<organism evidence="2 3">
    <name type="scientific">Rhodalgimonas zhirmunskyi</name>
    <dbReference type="NCBI Taxonomy" id="2964767"/>
    <lineage>
        <taxon>Bacteria</taxon>
        <taxon>Pseudomonadati</taxon>
        <taxon>Pseudomonadota</taxon>
        <taxon>Alphaproteobacteria</taxon>
        <taxon>Rhodobacterales</taxon>
        <taxon>Roseobacteraceae</taxon>
        <taxon>Rhodalgimonas</taxon>
    </lineage>
</organism>
<reference evidence="2" key="1">
    <citation type="submission" date="2022-07" db="EMBL/GenBank/DDBJ databases">
        <authorList>
            <person name="Otstavnykh N."/>
            <person name="Isaeva M."/>
            <person name="Bystritskaya E."/>
        </authorList>
    </citation>
    <scope>NUCLEOTIDE SEQUENCE</scope>
    <source>
        <strain evidence="2">10Alg 79</strain>
    </source>
</reference>
<dbReference type="InterPro" id="IPR029058">
    <property type="entry name" value="AB_hydrolase_fold"/>
</dbReference>
<dbReference type="SUPFAM" id="SSF53474">
    <property type="entry name" value="alpha/beta-Hydrolases"/>
    <property type="match status" value="1"/>
</dbReference>
<sequence>MRWRQLGKHLLGWLRPWQKAQTAPQRRGAMTHVVILDGTMSSLKPGEETNAGLAYRLLTQVGAPVSLFYEAGIQWRHWRSASDVIVGRGTDGQIRRAYGWLASRYRPGDRIFLLGYSRGAFAVRSLAGVIDQVGLLRAEEATERRVRTAWRHYQSTPGSPAERAFRRAYCHEGAAIEMLGCFDTVMALGLRWPLIWRWMESPHDFHNYELCPVVRHGFHALALHETREAFAPILWSDTERFEGTVEQVWFPGAHGDVGGQLGGYEAARPLSNIPFVWMMEKAEGCGLPLPEGWRARFPVDPSAPSCGTWKGWGKLFLIRKRRIVGADPSERVHESAAARDIARSGGAAGVVRGSEA</sequence>
<feature type="domain" description="T6SS Phospholipase effector Tle1-like catalytic" evidence="1">
    <location>
        <begin position="32"/>
        <end position="280"/>
    </location>
</feature>
<dbReference type="InterPro" id="IPR018712">
    <property type="entry name" value="Tle1-like_cat"/>
</dbReference>
<dbReference type="Proteomes" id="UP001227162">
    <property type="component" value="Unassembled WGS sequence"/>
</dbReference>